<reference evidence="2" key="1">
    <citation type="submission" date="2021-02" db="EMBL/GenBank/DDBJ databases">
        <title>First Annotated Genome of the Yellow-green Alga Tribonema minus.</title>
        <authorList>
            <person name="Mahan K.M."/>
        </authorList>
    </citation>
    <scope>NUCLEOTIDE SEQUENCE</scope>
    <source>
        <strain evidence="2">UTEX B ZZ1240</strain>
    </source>
</reference>
<organism evidence="2 3">
    <name type="scientific">Tribonema minus</name>
    <dbReference type="NCBI Taxonomy" id="303371"/>
    <lineage>
        <taxon>Eukaryota</taxon>
        <taxon>Sar</taxon>
        <taxon>Stramenopiles</taxon>
        <taxon>Ochrophyta</taxon>
        <taxon>PX clade</taxon>
        <taxon>Xanthophyceae</taxon>
        <taxon>Tribonematales</taxon>
        <taxon>Tribonemataceae</taxon>
        <taxon>Tribonema</taxon>
    </lineage>
</organism>
<accession>A0A835YZH4</accession>
<keyword evidence="1" id="KW-0732">Signal</keyword>
<dbReference type="AlphaFoldDB" id="A0A835YZH4"/>
<gene>
    <name evidence="2" type="ORF">JKP88DRAFT_49871</name>
</gene>
<name>A0A835YZH4_9STRA</name>
<dbReference type="OrthoDB" id="202059at2759"/>
<dbReference type="EMBL" id="JAFCMP010000172">
    <property type="protein sequence ID" value="KAG5184260.1"/>
    <property type="molecule type" value="Genomic_DNA"/>
</dbReference>
<sequence>MKCAAAITVLATGVSAFAPPSGLAAPRACSSLKMAAATKSDLPVNLINPDFFWGEEGYRTYVATYKGDALVNRVYPVLDRVREKKLLTKTAELGLLGALEDAGLTLSQAEALLPAVEEAGLLSFAANNADFLLNTAAFLAVEPAELALPLVVGVVKGGPGLLNTVAAAAVLAEVGVAAATQSPVLAALAAVPLLGTAALANFGAGVLADLATAPKVVRAAPAAKSAPKAAVKAGKAAVAAARPKLAAVAAAPKVVAAKVAAAAPKVAAPSRTRAAKKAVGNLSNLPKRRAAA</sequence>
<keyword evidence="3" id="KW-1185">Reference proteome</keyword>
<dbReference type="Pfam" id="PF06549">
    <property type="entry name" value="DUF1118"/>
    <property type="match status" value="1"/>
</dbReference>
<evidence type="ECO:0000313" key="2">
    <source>
        <dbReference type="EMBL" id="KAG5184260.1"/>
    </source>
</evidence>
<feature type="signal peptide" evidence="1">
    <location>
        <begin position="1"/>
        <end position="16"/>
    </location>
</feature>
<evidence type="ECO:0000313" key="3">
    <source>
        <dbReference type="Proteomes" id="UP000664859"/>
    </source>
</evidence>
<comment type="caution">
    <text evidence="2">The sequence shown here is derived from an EMBL/GenBank/DDBJ whole genome shotgun (WGS) entry which is preliminary data.</text>
</comment>
<dbReference type="Proteomes" id="UP000664859">
    <property type="component" value="Unassembled WGS sequence"/>
</dbReference>
<dbReference type="InterPro" id="IPR009500">
    <property type="entry name" value="DUF1118"/>
</dbReference>
<evidence type="ECO:0000256" key="1">
    <source>
        <dbReference type="SAM" id="SignalP"/>
    </source>
</evidence>
<feature type="chain" id="PRO_5032992043" evidence="1">
    <location>
        <begin position="17"/>
        <end position="292"/>
    </location>
</feature>
<protein>
    <submittedName>
        <fullName evidence="2">Uncharacterized protein</fullName>
    </submittedName>
</protein>
<proteinExistence type="predicted"/>